<accession>A0A0P9IV30</accession>
<dbReference type="EMBL" id="KQ474083">
    <property type="protein sequence ID" value="KPV73420.1"/>
    <property type="molecule type" value="Genomic_DNA"/>
</dbReference>
<dbReference type="RefSeq" id="XP_018269469.1">
    <property type="nucleotide sequence ID" value="XM_018414701.1"/>
</dbReference>
<keyword evidence="2" id="KW-0732">Signal</keyword>
<feature type="chain" id="PRO_5006159713" description="Protein CPL1-like domain-containing protein" evidence="2">
    <location>
        <begin position="20"/>
        <end position="352"/>
    </location>
</feature>
<proteinExistence type="predicted"/>
<organism evidence="4 5">
    <name type="scientific">Rhodotorula graminis (strain WP1)</name>
    <dbReference type="NCBI Taxonomy" id="578459"/>
    <lineage>
        <taxon>Eukaryota</taxon>
        <taxon>Fungi</taxon>
        <taxon>Dikarya</taxon>
        <taxon>Basidiomycota</taxon>
        <taxon>Pucciniomycotina</taxon>
        <taxon>Microbotryomycetes</taxon>
        <taxon>Sporidiobolales</taxon>
        <taxon>Sporidiobolaceae</taxon>
        <taxon>Rhodotorula</taxon>
    </lineage>
</organism>
<evidence type="ECO:0000259" key="3">
    <source>
        <dbReference type="Pfam" id="PF21671"/>
    </source>
</evidence>
<evidence type="ECO:0000313" key="5">
    <source>
        <dbReference type="Proteomes" id="UP000053890"/>
    </source>
</evidence>
<protein>
    <recommendedName>
        <fullName evidence="3">Protein CPL1-like domain-containing protein</fullName>
    </recommendedName>
</protein>
<gene>
    <name evidence="4" type="ORF">RHOBADRAFT_45997</name>
</gene>
<feature type="domain" description="Protein CPL1-like" evidence="3">
    <location>
        <begin position="292"/>
        <end position="350"/>
    </location>
</feature>
<reference evidence="4 5" key="1">
    <citation type="journal article" date="2015" name="Front. Microbiol.">
        <title>Genome sequence of the plant growth promoting endophytic yeast Rhodotorula graminis WP1.</title>
        <authorList>
            <person name="Firrincieli A."/>
            <person name="Otillar R."/>
            <person name="Salamov A."/>
            <person name="Schmutz J."/>
            <person name="Khan Z."/>
            <person name="Redman R.S."/>
            <person name="Fleck N.D."/>
            <person name="Lindquist E."/>
            <person name="Grigoriev I.V."/>
            <person name="Doty S.L."/>
        </authorList>
    </citation>
    <scope>NUCLEOTIDE SEQUENCE [LARGE SCALE GENOMIC DNA]</scope>
    <source>
        <strain evidence="4 5">WP1</strain>
    </source>
</reference>
<dbReference type="PANTHER" id="PTHR35192">
    <property type="entry name" value="PROTEIN, PUTATIVE-RELATED"/>
    <property type="match status" value="1"/>
</dbReference>
<dbReference type="PANTHER" id="PTHR35192:SF2">
    <property type="entry name" value="APPLE DOMAIN-CONTAINING PROTEIN"/>
    <property type="match status" value="1"/>
</dbReference>
<dbReference type="Proteomes" id="UP000053890">
    <property type="component" value="Unassembled WGS sequence"/>
</dbReference>
<dbReference type="OrthoDB" id="439917at2759"/>
<evidence type="ECO:0000256" key="1">
    <source>
        <dbReference type="SAM" id="MobiDB-lite"/>
    </source>
</evidence>
<dbReference type="GeneID" id="28975149"/>
<dbReference type="OMA" id="ANCDNGH"/>
<sequence>MRSSLAFASLATLAGLAAAQSSSGAPLGYGRFPCTKVNADGTFSADASLCADAKLVAPGLATGNAGGTQGDGVNPTGAQCVLQAETGAYFCGLAGAQCTSDANCDNGHCVEGTCQGGFAQSCSQKDTNCLGFLYCLKPDYKVTASDTCGGIGAFCNDARSASLDMQASEAQEIFDGFCQSGYCNFGTAQCDTKKGLGESCESDPTYGCATGLSCDASSLKCTRSLGGSEPSAPGASQRARSRSRRAVAQGHQAVVVARAHPGAGPAARSLCPAGRQACALAVGLGGAGAAGFECVDTTSALEQCGACAAQGGVDCTALPNVAAVGCVQGVCEVWACEDGFLFDPISTACVAE</sequence>
<dbReference type="InterPro" id="IPR048661">
    <property type="entry name" value="CPL1-like"/>
</dbReference>
<evidence type="ECO:0000313" key="4">
    <source>
        <dbReference type="EMBL" id="KPV73420.1"/>
    </source>
</evidence>
<keyword evidence="5" id="KW-1185">Reference proteome</keyword>
<dbReference type="InterPro" id="IPR038955">
    <property type="entry name" value="PriA/CPL1_fungi"/>
</dbReference>
<dbReference type="Pfam" id="PF21671">
    <property type="entry name" value="CPL1-like"/>
    <property type="match status" value="1"/>
</dbReference>
<dbReference type="AlphaFoldDB" id="A0A0P9IV30"/>
<feature type="region of interest" description="Disordered" evidence="1">
    <location>
        <begin position="224"/>
        <end position="243"/>
    </location>
</feature>
<evidence type="ECO:0000256" key="2">
    <source>
        <dbReference type="SAM" id="SignalP"/>
    </source>
</evidence>
<feature type="signal peptide" evidence="2">
    <location>
        <begin position="1"/>
        <end position="19"/>
    </location>
</feature>
<name>A0A0P9IV30_RHOGW</name>